<feature type="region of interest" description="Disordered" evidence="1">
    <location>
        <begin position="38"/>
        <end position="61"/>
    </location>
</feature>
<dbReference type="InParanoid" id="W2RY68"/>
<dbReference type="AlphaFoldDB" id="W2RY68"/>
<dbReference type="EMBL" id="KB822720">
    <property type="protein sequence ID" value="ETN40738.1"/>
    <property type="molecule type" value="Genomic_DNA"/>
</dbReference>
<feature type="region of interest" description="Disordered" evidence="1">
    <location>
        <begin position="624"/>
        <end position="652"/>
    </location>
</feature>
<dbReference type="eggNOG" id="ENOG502RJYG">
    <property type="taxonomic scope" value="Eukaryota"/>
</dbReference>
<keyword evidence="3" id="KW-1185">Reference proteome</keyword>
<gene>
    <name evidence="2" type="ORF">HMPREF1541_05018</name>
</gene>
<dbReference type="OrthoDB" id="20872at2759"/>
<sequence>MFDLGIYERPNMLSLHGIERGTFGMRAFLERPVADGLVDEKHEHSSSDPEPTNTTCEAGKNSASLTEHLSTSEALKALAHDEGSVHVGKHAPPIDRVALLRDGPKAWKRVGVRDMSLRTVTERLELISKLRDDVVKRGWRYTVLQVWTEEEMGDWLFGELLYPPEKRAGRGGGGGVEAGSKGHELKVQIEALVKVLTTRGAWLDFSLPRERLLFSQNLYAKEAASDGSGVDAMGLRPEIKRRWGLIQLLLSVELVLRLDAALRLGVASHSEKVEVSSVEIHHFNRLRNLKVDWDFVVARRWLDLCYVRKVPKNEVGGAPPAVETPADASPPPKSHHGQKEGGFFGRFKETLHIRDKEKEEDSWPYDCAVLPRQPSVMADGLLRFAEDIGWDADAVEHIRRQLAEKLCDKTLEQREEMLARGTEALDHPHVAQHHKDKSKVELKAAGEHTLGGPLTHTWLGGLIIPGYFACDLLMCALLESDTKQMAVEKLGNMAHPRSGFVLNSRSWWSKLCVVGVVLADADNAVERMGWIGLPTPLSPHDHETGQALGDGWWLIVSKDVPRLRNGERILDGDDMAKESSTLGVGKGHIMASEFGMLTDHAFNGMERMEVTNLRLILKWLPQPQQQQPGDRDQPYEAAVSASVAREGAGEHARKHKLLPLRYSVRFVGGHPCRPPHGHAKQAKQASPQDSGDKLQPLAAPKHLEHLPAHPLHKSYKYSLRSIEEVIDLGPGDELTLPNPTDKEASPVWVIDARGGWQRETLVRAWCASVGRHAIVSRVGVGCIACAVREARALEIGVIIRVEA</sequence>
<dbReference type="PANTHER" id="PTHR42345:SF2">
    <property type="entry name" value="HELICASE-LIKE PROTEIN"/>
    <property type="match status" value="1"/>
</dbReference>
<dbReference type="STRING" id="1220924.W2RY68"/>
<reference evidence="2 3" key="1">
    <citation type="submission" date="2013-03" db="EMBL/GenBank/DDBJ databases">
        <title>The Genome Sequence of Phialophora europaea CBS 101466.</title>
        <authorList>
            <consortium name="The Broad Institute Genomics Platform"/>
            <person name="Cuomo C."/>
            <person name="de Hoog S."/>
            <person name="Gorbushina A."/>
            <person name="Walker B."/>
            <person name="Young S.K."/>
            <person name="Zeng Q."/>
            <person name="Gargeya S."/>
            <person name="Fitzgerald M."/>
            <person name="Haas B."/>
            <person name="Abouelleil A."/>
            <person name="Allen A.W."/>
            <person name="Alvarado L."/>
            <person name="Arachchi H.M."/>
            <person name="Berlin A.M."/>
            <person name="Chapman S.B."/>
            <person name="Gainer-Dewar J."/>
            <person name="Goldberg J."/>
            <person name="Griggs A."/>
            <person name="Gujja S."/>
            <person name="Hansen M."/>
            <person name="Howarth C."/>
            <person name="Imamovic A."/>
            <person name="Ireland A."/>
            <person name="Larimer J."/>
            <person name="McCowan C."/>
            <person name="Murphy C."/>
            <person name="Pearson M."/>
            <person name="Poon T.W."/>
            <person name="Priest M."/>
            <person name="Roberts A."/>
            <person name="Saif S."/>
            <person name="Shea T."/>
            <person name="Sisk P."/>
            <person name="Sykes S."/>
            <person name="Wortman J."/>
            <person name="Nusbaum C."/>
            <person name="Birren B."/>
        </authorList>
    </citation>
    <scope>NUCLEOTIDE SEQUENCE [LARGE SCALE GENOMIC DNA]</scope>
    <source>
        <strain evidence="2 3">CBS 101466</strain>
    </source>
</reference>
<feature type="region of interest" description="Disordered" evidence="1">
    <location>
        <begin position="669"/>
        <end position="695"/>
    </location>
</feature>
<feature type="compositionally biased region" description="Polar residues" evidence="1">
    <location>
        <begin position="48"/>
        <end position="61"/>
    </location>
</feature>
<accession>W2RY68</accession>
<proteinExistence type="predicted"/>
<evidence type="ECO:0000313" key="2">
    <source>
        <dbReference type="EMBL" id="ETN40738.1"/>
    </source>
</evidence>
<dbReference type="HOGENOM" id="CLU_003431_0_0_1"/>
<feature type="compositionally biased region" description="Basic and acidic residues" evidence="1">
    <location>
        <begin position="38"/>
        <end position="47"/>
    </location>
</feature>
<evidence type="ECO:0000313" key="3">
    <source>
        <dbReference type="Proteomes" id="UP000030752"/>
    </source>
</evidence>
<protein>
    <submittedName>
        <fullName evidence="2">Uncharacterized protein</fullName>
    </submittedName>
</protein>
<feature type="region of interest" description="Disordered" evidence="1">
    <location>
        <begin position="316"/>
        <end position="342"/>
    </location>
</feature>
<dbReference type="Proteomes" id="UP000030752">
    <property type="component" value="Unassembled WGS sequence"/>
</dbReference>
<dbReference type="RefSeq" id="XP_008717581.1">
    <property type="nucleotide sequence ID" value="XM_008719359.1"/>
</dbReference>
<name>W2RY68_CYPE1</name>
<organism evidence="2 3">
    <name type="scientific">Cyphellophora europaea (strain CBS 101466)</name>
    <name type="common">Phialophora europaea</name>
    <dbReference type="NCBI Taxonomy" id="1220924"/>
    <lineage>
        <taxon>Eukaryota</taxon>
        <taxon>Fungi</taxon>
        <taxon>Dikarya</taxon>
        <taxon>Ascomycota</taxon>
        <taxon>Pezizomycotina</taxon>
        <taxon>Eurotiomycetes</taxon>
        <taxon>Chaetothyriomycetidae</taxon>
        <taxon>Chaetothyriales</taxon>
        <taxon>Cyphellophoraceae</taxon>
        <taxon>Cyphellophora</taxon>
    </lineage>
</organism>
<dbReference type="PANTHER" id="PTHR42345">
    <property type="entry name" value="TPR_REGION DOMAIN-CONTAINING PROTEIN"/>
    <property type="match status" value="1"/>
</dbReference>
<evidence type="ECO:0000256" key="1">
    <source>
        <dbReference type="SAM" id="MobiDB-lite"/>
    </source>
</evidence>
<dbReference type="GeneID" id="19972357"/>
<dbReference type="VEuPathDB" id="FungiDB:HMPREF1541_05018"/>